<proteinExistence type="predicted"/>
<organism evidence="3 4">
    <name type="scientific">Tricholomella constricta</name>
    <dbReference type="NCBI Taxonomy" id="117010"/>
    <lineage>
        <taxon>Eukaryota</taxon>
        <taxon>Fungi</taxon>
        <taxon>Dikarya</taxon>
        <taxon>Basidiomycota</taxon>
        <taxon>Agaricomycotina</taxon>
        <taxon>Agaricomycetes</taxon>
        <taxon>Agaricomycetidae</taxon>
        <taxon>Agaricales</taxon>
        <taxon>Tricholomatineae</taxon>
        <taxon>Lyophyllaceae</taxon>
        <taxon>Tricholomella</taxon>
    </lineage>
</organism>
<feature type="region of interest" description="Disordered" evidence="1">
    <location>
        <begin position="1"/>
        <end position="24"/>
    </location>
</feature>
<reference evidence="3 4" key="1">
    <citation type="journal article" date="2020" name="ISME J.">
        <title>Uncovering the hidden diversity of litter-decomposition mechanisms in mushroom-forming fungi.</title>
        <authorList>
            <person name="Floudas D."/>
            <person name="Bentzer J."/>
            <person name="Ahren D."/>
            <person name="Johansson T."/>
            <person name="Persson P."/>
            <person name="Tunlid A."/>
        </authorList>
    </citation>
    <scope>NUCLEOTIDE SEQUENCE [LARGE SCALE GENOMIC DNA]</scope>
    <source>
        <strain evidence="3 4">CBS 661.87</strain>
    </source>
</reference>
<evidence type="ECO:0000256" key="1">
    <source>
        <dbReference type="SAM" id="MobiDB-lite"/>
    </source>
</evidence>
<keyword evidence="4" id="KW-1185">Reference proteome</keyword>
<evidence type="ECO:0000313" key="3">
    <source>
        <dbReference type="EMBL" id="KAF5367790.1"/>
    </source>
</evidence>
<evidence type="ECO:0000256" key="2">
    <source>
        <dbReference type="SAM" id="Phobius"/>
    </source>
</evidence>
<feature type="compositionally biased region" description="Basic and acidic residues" evidence="1">
    <location>
        <begin position="9"/>
        <end position="18"/>
    </location>
</feature>
<dbReference type="AlphaFoldDB" id="A0A8H5LRW8"/>
<protein>
    <recommendedName>
        <fullName evidence="5">Ubiquitin 3 binding protein But2 C-terminal domain-containing protein</fullName>
    </recommendedName>
</protein>
<keyword evidence="2" id="KW-0812">Transmembrane</keyword>
<evidence type="ECO:0000313" key="4">
    <source>
        <dbReference type="Proteomes" id="UP000565441"/>
    </source>
</evidence>
<feature type="transmembrane region" description="Helical" evidence="2">
    <location>
        <begin position="33"/>
        <end position="57"/>
    </location>
</feature>
<comment type="caution">
    <text evidence="3">The sequence shown here is derived from an EMBL/GenBank/DDBJ whole genome shotgun (WGS) entry which is preliminary data.</text>
</comment>
<evidence type="ECO:0008006" key="5">
    <source>
        <dbReference type="Google" id="ProtNLM"/>
    </source>
</evidence>
<keyword evidence="2" id="KW-0472">Membrane</keyword>
<accession>A0A8H5LRW8</accession>
<keyword evidence="2" id="KW-1133">Transmembrane helix</keyword>
<dbReference type="EMBL" id="JAACJP010000065">
    <property type="protein sequence ID" value="KAF5367790.1"/>
    <property type="molecule type" value="Genomic_DNA"/>
</dbReference>
<gene>
    <name evidence="3" type="ORF">D9615_010507</name>
</gene>
<name>A0A8H5LRW8_9AGAR</name>
<dbReference type="OrthoDB" id="3350619at2759"/>
<dbReference type="Proteomes" id="UP000565441">
    <property type="component" value="Unassembled WGS sequence"/>
</dbReference>
<sequence length="271" mass="30863">MIRSVQGHDVLDPDDKESGSMTSKSQKVHVSRLMACASIATLVTTVLSIYLFFVGFLDGRVPYSMHDARVQSALKRPSTYMNLEKLPFNRTLGTFPPIYNFAHILLQFEDADPSRSLREASRRYQSPVGEIYPDDRYFLTSTVVQFRNMDYGMERCVLDPTIPNPNITISGFDPAVNVQHGSEIDIWLLDGSQELSRHVLWTRAPPRQKHFGKIGFSGQGFRHMEFICPSMSFTTFEFSCAPETPQCHVEFWQKKAEPPNGVYMVQHDSRG</sequence>